<name>A0ABW8YJ46_9FLAO</name>
<dbReference type="Proteomes" id="UP001629059">
    <property type="component" value="Unassembled WGS sequence"/>
</dbReference>
<dbReference type="InterPro" id="IPR037084">
    <property type="entry name" value="Transglut_prok_sf"/>
</dbReference>
<dbReference type="Gene3D" id="2.180.10.10">
    <property type="entry name" value="RHS repeat-associated core"/>
    <property type="match status" value="1"/>
</dbReference>
<evidence type="ECO:0000313" key="2">
    <source>
        <dbReference type="Proteomes" id="UP001629059"/>
    </source>
</evidence>
<keyword evidence="2" id="KW-1185">Reference proteome</keyword>
<gene>
    <name evidence="1" type="ORF">ABS768_17450</name>
</gene>
<dbReference type="PANTHER" id="PTHR32305:SF15">
    <property type="entry name" value="PROTEIN RHSA-RELATED"/>
    <property type="match status" value="1"/>
</dbReference>
<reference evidence="1 2" key="1">
    <citation type="submission" date="2024-06" db="EMBL/GenBank/DDBJ databases">
        <authorList>
            <person name="Kaempfer P."/>
            <person name="Viver T."/>
        </authorList>
    </citation>
    <scope>NUCLEOTIDE SEQUENCE [LARGE SCALE GENOMIC DNA]</scope>
    <source>
        <strain evidence="1 2">ST-75</strain>
    </source>
</reference>
<dbReference type="Gene3D" id="3.90.1360.10">
    <property type="entry name" value="Protein-glutamine gamma-glutamyltransferase"/>
    <property type="match status" value="2"/>
</dbReference>
<protein>
    <submittedName>
        <fullName evidence="1">RHS repeat-associated core domain-containing protein</fullName>
    </submittedName>
</protein>
<dbReference type="EMBL" id="JBELQB010000022">
    <property type="protein sequence ID" value="MFL9839285.1"/>
    <property type="molecule type" value="Genomic_DNA"/>
</dbReference>
<dbReference type="InterPro" id="IPR050708">
    <property type="entry name" value="T6SS_VgrG/RHS"/>
</dbReference>
<dbReference type="InterPro" id="IPR022385">
    <property type="entry name" value="Rhs_assc_core"/>
</dbReference>
<sequence>QNAPTLSPIVEGDKPSYRHYAEMLNIFYFHPDHLGSSSYISNLAGNVSQHIEYMPFGEMLVDEHINSFNTPFKFNGKEFDEETGNYYYSARYYDPKWSMFIGVDPLAEKYPDWSSYAYCFNNPVKLVDPTGMEPNDPPPGGGDQGGYHKEYTVQQYISFFEKSHNITMNNDRKYMLKQGCIGMVFLELYGSTNDVSSFVQHKERETYLPSMEFAYSKLDKAIQVMNEHNAAIKDNNKEGRAFVFAIRFYESTKGECPVNETTNEVDMSGWKLNVPFKNSIMFDYGVYNENTQKFWHANHQEVGDPNDPMMVHESDVNYYANEYPASFNRTVYCVGYSSFPTSVNKDE</sequence>
<proteinExistence type="predicted"/>
<dbReference type="NCBIfam" id="TIGR03696">
    <property type="entry name" value="Rhs_assc_core"/>
    <property type="match status" value="1"/>
</dbReference>
<comment type="caution">
    <text evidence="1">The sequence shown here is derived from an EMBL/GenBank/DDBJ whole genome shotgun (WGS) entry which is preliminary data.</text>
</comment>
<accession>A0ABW8YJ46</accession>
<feature type="non-terminal residue" evidence="1">
    <location>
        <position position="1"/>
    </location>
</feature>
<dbReference type="RefSeq" id="WP_408076235.1">
    <property type="nucleotide sequence ID" value="NZ_JBELQB010000022.1"/>
</dbReference>
<organism evidence="1 2">
    <name type="scientific">Flavobacterium rhizophilum</name>
    <dbReference type="NCBI Taxonomy" id="3163296"/>
    <lineage>
        <taxon>Bacteria</taxon>
        <taxon>Pseudomonadati</taxon>
        <taxon>Bacteroidota</taxon>
        <taxon>Flavobacteriia</taxon>
        <taxon>Flavobacteriales</taxon>
        <taxon>Flavobacteriaceae</taxon>
        <taxon>Flavobacterium</taxon>
    </lineage>
</organism>
<evidence type="ECO:0000313" key="1">
    <source>
        <dbReference type="EMBL" id="MFL9839285.1"/>
    </source>
</evidence>
<dbReference type="PANTHER" id="PTHR32305">
    <property type="match status" value="1"/>
</dbReference>